<keyword evidence="2" id="KW-0539">Nucleus</keyword>
<protein>
    <submittedName>
        <fullName evidence="3">Uncharacterized protein</fullName>
    </submittedName>
</protein>
<sequence length="84" mass="9469">LLRNLFDHPLLKEASSLIVDETQTQSLNHPGLQLLYSIQKNLASILLQRGQLHEAMAAYIEAVKIDSSEVTVWFKMGQVAKDLH</sequence>
<dbReference type="SUPFAM" id="SSF48452">
    <property type="entry name" value="TPR-like"/>
    <property type="match status" value="1"/>
</dbReference>
<dbReference type="Gene3D" id="1.25.40.10">
    <property type="entry name" value="Tetratricopeptide repeat domain"/>
    <property type="match status" value="1"/>
</dbReference>
<dbReference type="AlphaFoldDB" id="A0A0B7BZ45"/>
<feature type="non-terminal residue" evidence="3">
    <location>
        <position position="84"/>
    </location>
</feature>
<name>A0A0B7BZ45_9EUPU</name>
<evidence type="ECO:0000313" key="3">
    <source>
        <dbReference type="EMBL" id="CEK97651.1"/>
    </source>
</evidence>
<reference evidence="3" key="1">
    <citation type="submission" date="2014-12" db="EMBL/GenBank/DDBJ databases">
        <title>Insight into the proteome of Arion vulgaris.</title>
        <authorList>
            <person name="Aradska J."/>
            <person name="Bulat T."/>
            <person name="Smidak R."/>
            <person name="Sarate P."/>
            <person name="Gangsoo J."/>
            <person name="Sialana F."/>
            <person name="Bilban M."/>
            <person name="Lubec G."/>
        </authorList>
    </citation>
    <scope>NUCLEOTIDE SEQUENCE</scope>
    <source>
        <tissue evidence="3">Skin</tissue>
    </source>
</reference>
<accession>A0A0B7BZ45</accession>
<dbReference type="InterPro" id="IPR011990">
    <property type="entry name" value="TPR-like_helical_dom_sf"/>
</dbReference>
<dbReference type="Pfam" id="PF13414">
    <property type="entry name" value="TPR_11"/>
    <property type="match status" value="1"/>
</dbReference>
<feature type="non-terminal residue" evidence="3">
    <location>
        <position position="1"/>
    </location>
</feature>
<dbReference type="GO" id="GO:0006325">
    <property type="term" value="P:chromatin organization"/>
    <property type="evidence" value="ECO:0007669"/>
    <property type="project" value="InterPro"/>
</dbReference>
<dbReference type="InterPro" id="IPR033053">
    <property type="entry name" value="Hir3/CABIN1"/>
</dbReference>
<dbReference type="GO" id="GO:0031491">
    <property type="term" value="F:nucleosome binding"/>
    <property type="evidence" value="ECO:0007669"/>
    <property type="project" value="TreeGrafter"/>
</dbReference>
<dbReference type="EMBL" id="HACG01050786">
    <property type="protein sequence ID" value="CEK97651.1"/>
    <property type="molecule type" value="Transcribed_RNA"/>
</dbReference>
<proteinExistence type="predicted"/>
<dbReference type="PANTHER" id="PTHR15502:SF7">
    <property type="entry name" value="CALCINEURIN-BINDING PROTEIN CABIN-1"/>
    <property type="match status" value="1"/>
</dbReference>
<comment type="subcellular location">
    <subcellularLocation>
        <location evidence="1">Nucleus</location>
    </subcellularLocation>
</comment>
<gene>
    <name evidence="3" type="primary">ORF216486</name>
</gene>
<evidence type="ECO:0000256" key="1">
    <source>
        <dbReference type="ARBA" id="ARBA00004123"/>
    </source>
</evidence>
<organism evidence="3">
    <name type="scientific">Arion vulgaris</name>
    <dbReference type="NCBI Taxonomy" id="1028688"/>
    <lineage>
        <taxon>Eukaryota</taxon>
        <taxon>Metazoa</taxon>
        <taxon>Spiralia</taxon>
        <taxon>Lophotrochozoa</taxon>
        <taxon>Mollusca</taxon>
        <taxon>Gastropoda</taxon>
        <taxon>Heterobranchia</taxon>
        <taxon>Euthyneura</taxon>
        <taxon>Panpulmonata</taxon>
        <taxon>Eupulmonata</taxon>
        <taxon>Stylommatophora</taxon>
        <taxon>Helicina</taxon>
        <taxon>Arionoidea</taxon>
        <taxon>Arionidae</taxon>
        <taxon>Arion</taxon>
    </lineage>
</organism>
<dbReference type="PANTHER" id="PTHR15502">
    <property type="entry name" value="CALCINEURIN-BINDING PROTEIN CABIN 1-RELATED"/>
    <property type="match status" value="1"/>
</dbReference>
<dbReference type="GO" id="GO:0005634">
    <property type="term" value="C:nucleus"/>
    <property type="evidence" value="ECO:0007669"/>
    <property type="project" value="UniProtKB-SubCell"/>
</dbReference>
<evidence type="ECO:0000256" key="2">
    <source>
        <dbReference type="ARBA" id="ARBA00023242"/>
    </source>
</evidence>